<dbReference type="KEGG" id="aant:HUK68_11085"/>
<evidence type="ECO:0000313" key="3">
    <source>
        <dbReference type="Proteomes" id="UP000509579"/>
    </source>
</evidence>
<gene>
    <name evidence="2" type="ORF">HUK68_11085</name>
</gene>
<accession>A0A6N1X516</accession>
<protein>
    <submittedName>
        <fullName evidence="2">Uncharacterized protein</fullName>
    </submittedName>
</protein>
<dbReference type="EMBL" id="CP054840">
    <property type="protein sequence ID" value="QKV53393.1"/>
    <property type="molecule type" value="Genomic_DNA"/>
</dbReference>
<dbReference type="SUPFAM" id="SSF48403">
    <property type="entry name" value="Ankyrin repeat"/>
    <property type="match status" value="1"/>
</dbReference>
<proteinExistence type="predicted"/>
<dbReference type="AlphaFoldDB" id="A0A6N1X516"/>
<sequence length="89" mass="9494">MPPVAGAVQGVSPAMSLGPSSQKKWDQLLVFAVRERLHDKMREALAARANVNVKHASGYTPLMIAVLNGDSYSVKTLKVTGGSRSGQCR</sequence>
<organism evidence="2 3">
    <name type="scientific">Comamonas antarctica</name>
    <dbReference type="NCBI Taxonomy" id="2743470"/>
    <lineage>
        <taxon>Bacteria</taxon>
        <taxon>Pseudomonadati</taxon>
        <taxon>Pseudomonadota</taxon>
        <taxon>Betaproteobacteria</taxon>
        <taxon>Burkholderiales</taxon>
        <taxon>Comamonadaceae</taxon>
        <taxon>Comamonas</taxon>
    </lineage>
</organism>
<dbReference type="Proteomes" id="UP000509579">
    <property type="component" value="Chromosome"/>
</dbReference>
<evidence type="ECO:0000256" key="1">
    <source>
        <dbReference type="SAM" id="MobiDB-lite"/>
    </source>
</evidence>
<dbReference type="RefSeq" id="WP_175504200.1">
    <property type="nucleotide sequence ID" value="NZ_CAURQT010000011.1"/>
</dbReference>
<feature type="region of interest" description="Disordered" evidence="1">
    <location>
        <begin position="1"/>
        <end position="21"/>
    </location>
</feature>
<evidence type="ECO:0000313" key="2">
    <source>
        <dbReference type="EMBL" id="QKV53393.1"/>
    </source>
</evidence>
<reference evidence="2 3" key="1">
    <citation type="submission" date="2020-06" db="EMBL/GenBank/DDBJ databases">
        <title>Acidovorax antarctica sp. nov., isolated from Corinth ice sheet soil, Antarctic Fields Peninsula.</title>
        <authorList>
            <person name="Xu Q."/>
            <person name="Peng F."/>
        </authorList>
    </citation>
    <scope>NUCLEOTIDE SEQUENCE [LARGE SCALE GENOMIC DNA]</scope>
    <source>
        <strain evidence="2 3">16-35-5</strain>
    </source>
</reference>
<keyword evidence="3" id="KW-1185">Reference proteome</keyword>
<name>A0A6N1X516_9BURK</name>
<dbReference type="Gene3D" id="1.25.40.20">
    <property type="entry name" value="Ankyrin repeat-containing domain"/>
    <property type="match status" value="1"/>
</dbReference>
<dbReference type="InterPro" id="IPR036770">
    <property type="entry name" value="Ankyrin_rpt-contain_sf"/>
</dbReference>